<dbReference type="EMBL" id="QTSU01000002">
    <property type="protein sequence ID" value="RDZ27082.1"/>
    <property type="molecule type" value="Genomic_DNA"/>
</dbReference>
<evidence type="ECO:0008006" key="4">
    <source>
        <dbReference type="Google" id="ProtNLM"/>
    </source>
</evidence>
<dbReference type="Proteomes" id="UP000264492">
    <property type="component" value="Unassembled WGS sequence"/>
</dbReference>
<dbReference type="AlphaFoldDB" id="A0A371JZN7"/>
<accession>A0A371JZN7</accession>
<organism evidence="2 3">
    <name type="scientific">Lysobacter silvisoli</name>
    <dbReference type="NCBI Taxonomy" id="2293254"/>
    <lineage>
        <taxon>Bacteria</taxon>
        <taxon>Pseudomonadati</taxon>
        <taxon>Pseudomonadota</taxon>
        <taxon>Gammaproteobacteria</taxon>
        <taxon>Lysobacterales</taxon>
        <taxon>Lysobacteraceae</taxon>
        <taxon>Lysobacter</taxon>
    </lineage>
</organism>
<keyword evidence="1" id="KW-0732">Signal</keyword>
<evidence type="ECO:0000313" key="2">
    <source>
        <dbReference type="EMBL" id="RDZ27082.1"/>
    </source>
</evidence>
<protein>
    <recommendedName>
        <fullName evidence="4">DUF4136 domain-containing protein</fullName>
    </recommendedName>
</protein>
<keyword evidence="3" id="KW-1185">Reference proteome</keyword>
<comment type="caution">
    <text evidence="2">The sequence shown here is derived from an EMBL/GenBank/DDBJ whole genome shotgun (WGS) entry which is preliminary data.</text>
</comment>
<sequence length="174" mass="18312">MKPAFLKPTFAAVLSLFLLLSAPAAFAGLGPKTISSQEFDPGSSLVFQANAADVAAAVKAFVADKKWKLLYEGAELPKKNHGYFANTYAFSGRSADKEAWAKAGAAELKPAAYLQAKTPTSAFSFGAELFVVVYEQPEGGAIVSIAASTSQIAEKKKLEGYIGELAAALNEKLD</sequence>
<evidence type="ECO:0000313" key="3">
    <source>
        <dbReference type="Proteomes" id="UP000264492"/>
    </source>
</evidence>
<dbReference type="RefSeq" id="WP_115859459.1">
    <property type="nucleotide sequence ID" value="NZ_QTSU01000002.1"/>
</dbReference>
<feature type="signal peptide" evidence="1">
    <location>
        <begin position="1"/>
        <end position="27"/>
    </location>
</feature>
<proteinExistence type="predicted"/>
<feature type="chain" id="PRO_5016877752" description="DUF4136 domain-containing protein" evidence="1">
    <location>
        <begin position="28"/>
        <end position="174"/>
    </location>
</feature>
<gene>
    <name evidence="2" type="ORF">DX914_12515</name>
</gene>
<reference evidence="2 3" key="1">
    <citation type="submission" date="2018-08" db="EMBL/GenBank/DDBJ databases">
        <title>Lysobacter sp. zong2l5, whole genome shotgun sequence.</title>
        <authorList>
            <person name="Zhang X."/>
            <person name="Feng G."/>
            <person name="Zhu H."/>
        </authorList>
    </citation>
    <scope>NUCLEOTIDE SEQUENCE [LARGE SCALE GENOMIC DNA]</scope>
    <source>
        <strain evidence="3">zong2l5</strain>
    </source>
</reference>
<evidence type="ECO:0000256" key="1">
    <source>
        <dbReference type="SAM" id="SignalP"/>
    </source>
</evidence>
<name>A0A371JZN7_9GAMM</name>
<dbReference type="OrthoDB" id="7107923at2"/>